<protein>
    <submittedName>
        <fullName evidence="11">Thiol reductant ABC exporter subunit CydD</fullName>
    </submittedName>
</protein>
<evidence type="ECO:0000256" key="3">
    <source>
        <dbReference type="ARBA" id="ARBA00022741"/>
    </source>
</evidence>
<feature type="transmembrane region" description="Helical" evidence="8">
    <location>
        <begin position="827"/>
        <end position="845"/>
    </location>
</feature>
<dbReference type="InterPro" id="IPR014216">
    <property type="entry name" value="ABC_transptr_CydD"/>
</dbReference>
<evidence type="ECO:0000256" key="6">
    <source>
        <dbReference type="ARBA" id="ARBA00023136"/>
    </source>
</evidence>
<evidence type="ECO:0000313" key="12">
    <source>
        <dbReference type="Proteomes" id="UP001595797"/>
    </source>
</evidence>
<evidence type="ECO:0000259" key="10">
    <source>
        <dbReference type="PROSITE" id="PS50929"/>
    </source>
</evidence>
<dbReference type="InterPro" id="IPR003593">
    <property type="entry name" value="AAA+_ATPase"/>
</dbReference>
<evidence type="ECO:0000256" key="5">
    <source>
        <dbReference type="ARBA" id="ARBA00022989"/>
    </source>
</evidence>
<feature type="compositionally biased region" description="Pro residues" evidence="7">
    <location>
        <begin position="543"/>
        <end position="553"/>
    </location>
</feature>
<gene>
    <name evidence="11" type="primary">cydD</name>
    <name evidence="11" type="ORF">ACFPCS_12445</name>
</gene>
<dbReference type="PANTHER" id="PTHR24221:SF654">
    <property type="entry name" value="ATP-BINDING CASSETTE SUB-FAMILY B MEMBER 6"/>
    <property type="match status" value="1"/>
</dbReference>
<dbReference type="InterPro" id="IPR014223">
    <property type="entry name" value="ABC_CydC/D"/>
</dbReference>
<evidence type="ECO:0000256" key="8">
    <source>
        <dbReference type="SAM" id="Phobius"/>
    </source>
</evidence>
<accession>A0ABV9TLQ5</accession>
<evidence type="ECO:0000313" key="11">
    <source>
        <dbReference type="EMBL" id="MFC4904378.1"/>
    </source>
</evidence>
<dbReference type="SUPFAM" id="SSF90123">
    <property type="entry name" value="ABC transporter transmembrane region"/>
    <property type="match status" value="2"/>
</dbReference>
<dbReference type="PROSITE" id="PS50893">
    <property type="entry name" value="ABC_TRANSPORTER_2"/>
    <property type="match status" value="2"/>
</dbReference>
<evidence type="ECO:0000256" key="2">
    <source>
        <dbReference type="ARBA" id="ARBA00022692"/>
    </source>
</evidence>
<dbReference type="PROSITE" id="PS00211">
    <property type="entry name" value="ABC_TRANSPORTER_1"/>
    <property type="match status" value="2"/>
</dbReference>
<feature type="transmembrane region" description="Helical" evidence="8">
    <location>
        <begin position="52"/>
        <end position="74"/>
    </location>
</feature>
<dbReference type="NCBIfam" id="TIGR02857">
    <property type="entry name" value="CydD"/>
    <property type="match status" value="1"/>
</dbReference>
<dbReference type="Pfam" id="PF00664">
    <property type="entry name" value="ABC_membrane"/>
    <property type="match status" value="1"/>
</dbReference>
<dbReference type="SMART" id="SM00382">
    <property type="entry name" value="AAA"/>
    <property type="match status" value="2"/>
</dbReference>
<proteinExistence type="predicted"/>
<feature type="transmembrane region" description="Helical" evidence="8">
    <location>
        <begin position="229"/>
        <end position="253"/>
    </location>
</feature>
<dbReference type="InterPro" id="IPR003439">
    <property type="entry name" value="ABC_transporter-like_ATP-bd"/>
</dbReference>
<comment type="caution">
    <text evidence="11">The sequence shown here is derived from an EMBL/GenBank/DDBJ whole genome shotgun (WGS) entry which is preliminary data.</text>
</comment>
<dbReference type="InterPro" id="IPR027417">
    <property type="entry name" value="P-loop_NTPase"/>
</dbReference>
<dbReference type="Gene3D" id="3.40.50.300">
    <property type="entry name" value="P-loop containing nucleotide triphosphate hydrolases"/>
    <property type="match status" value="2"/>
</dbReference>
<keyword evidence="3" id="KW-0547">Nucleotide-binding</keyword>
<keyword evidence="4" id="KW-0067">ATP-binding</keyword>
<feature type="compositionally biased region" description="Low complexity" evidence="7">
    <location>
        <begin position="522"/>
        <end position="537"/>
    </location>
</feature>
<organism evidence="11 12">
    <name type="scientific">Kocuria oceani</name>
    <dbReference type="NCBI Taxonomy" id="988827"/>
    <lineage>
        <taxon>Bacteria</taxon>
        <taxon>Bacillati</taxon>
        <taxon>Actinomycetota</taxon>
        <taxon>Actinomycetes</taxon>
        <taxon>Micrococcales</taxon>
        <taxon>Micrococcaceae</taxon>
        <taxon>Kocuria</taxon>
    </lineage>
</organism>
<feature type="transmembrane region" description="Helical" evidence="8">
    <location>
        <begin position="719"/>
        <end position="738"/>
    </location>
</feature>
<reference evidence="12" key="1">
    <citation type="journal article" date="2019" name="Int. J. Syst. Evol. Microbiol.">
        <title>The Global Catalogue of Microorganisms (GCM) 10K type strain sequencing project: providing services to taxonomists for standard genome sequencing and annotation.</title>
        <authorList>
            <consortium name="The Broad Institute Genomics Platform"/>
            <consortium name="The Broad Institute Genome Sequencing Center for Infectious Disease"/>
            <person name="Wu L."/>
            <person name="Ma J."/>
        </authorList>
    </citation>
    <scope>NUCLEOTIDE SEQUENCE [LARGE SCALE GENOMIC DNA]</scope>
    <source>
        <strain evidence="12">CGMCC 4.6946</strain>
    </source>
</reference>
<dbReference type="Gene3D" id="1.20.1560.10">
    <property type="entry name" value="ABC transporter type 1, transmembrane domain"/>
    <property type="match status" value="2"/>
</dbReference>
<feature type="region of interest" description="Disordered" evidence="7">
    <location>
        <begin position="1109"/>
        <end position="1132"/>
    </location>
</feature>
<evidence type="ECO:0000256" key="1">
    <source>
        <dbReference type="ARBA" id="ARBA00004651"/>
    </source>
</evidence>
<comment type="subcellular location">
    <subcellularLocation>
        <location evidence="1">Cell membrane</location>
        <topology evidence="1">Multi-pass membrane protein</topology>
    </subcellularLocation>
</comment>
<keyword evidence="2 8" id="KW-0812">Transmembrane</keyword>
<feature type="region of interest" description="Disordered" evidence="7">
    <location>
        <begin position="522"/>
        <end position="557"/>
    </location>
</feature>
<dbReference type="InterPro" id="IPR011527">
    <property type="entry name" value="ABC1_TM_dom"/>
</dbReference>
<dbReference type="InterPro" id="IPR017871">
    <property type="entry name" value="ABC_transporter-like_CS"/>
</dbReference>
<feature type="transmembrane region" description="Helical" evidence="8">
    <location>
        <begin position="119"/>
        <end position="139"/>
    </location>
</feature>
<feature type="transmembrane region" description="Helical" evidence="8">
    <location>
        <begin position="608"/>
        <end position="630"/>
    </location>
</feature>
<evidence type="ECO:0000259" key="9">
    <source>
        <dbReference type="PROSITE" id="PS50893"/>
    </source>
</evidence>
<dbReference type="RefSeq" id="WP_277551633.1">
    <property type="nucleotide sequence ID" value="NZ_JARAMH010000011.1"/>
</dbReference>
<feature type="domain" description="ABC transporter" evidence="9">
    <location>
        <begin position="326"/>
        <end position="540"/>
    </location>
</feature>
<name>A0ABV9TLQ5_9MICC</name>
<evidence type="ECO:0000256" key="4">
    <source>
        <dbReference type="ARBA" id="ARBA00022840"/>
    </source>
</evidence>
<dbReference type="PROSITE" id="PS50929">
    <property type="entry name" value="ABC_TM1F"/>
    <property type="match status" value="2"/>
</dbReference>
<feature type="transmembrane region" description="Helical" evidence="8">
    <location>
        <begin position="146"/>
        <end position="168"/>
    </location>
</feature>
<sequence length="1132" mass="115676">MRRPPLGPGAAAAVLVLGVLAALKALGLVLLAEAVARGVVGVLDDHPDAWRGALVLGVLAGLLRAATTWAGQYVAVRAAGEAKRGLRRELARRVLAGGGHDVGATTVVGTVGLDALDDYYARVLPAVVTAATVPLLVGLRILSADWVSALIVVLTVPLVPLFMALVGLHTQDRVDESSAVLQRLSHHLVELARGLPVLVGLGRVQEQAAALREVSERHRETTLLTLRTAFLSSLVLELISTLSVAVVAVFVGVRLVHGDLDLLTGLVALLLAPECFAPFRDLGAAFHASQDGRAALRRADEIVAEPVPEDVRRAGPAPSVPGPPALRIRGLGVHHPGRPVPALSGIDVELPGGSVLSVEGPSGSGKSTLLGVLAGTVPARSGSVEGVDPSAVAWVPQHVHTVAGTVLDEVLLHAESEAAAREALARVDLARLSGADPDRLSPGELRRLGLARGLARVAAGARLLLLDEPTAHLDPAGARRVEALVDELRGRVTVVLASHETEVTALADQQLLLGAAAAPRAAGGSGASPAPGTAAPSRTDDPLPAPGTAPPAAPGEGPHDALRELAAFLAPAPWRTAGAVALGTAAALFAAGLTTLSGWLIVRAGEQPGIMYLMVAIVGVRFFGIGRAVLRYAERLLSHDAVLASTTELRARVWAGLAVRGVASRSLATGGAALDHLVATADRVRDLVPRVVLPPLVGVGTAAGAGITVAALHPGALPALAVALVGGLLVGPLLALLADRSAARGATVLRSGVLRRFAAMVAAADELRANGRAAAMLSELAALEQDAERAARRSAWALGLGSATAVLACSVSSVLMLAATADPAREGVLAGPVVAALVLLPLGLLEPMLGAVDAAQQWPALSASLRKLRPLTAAAREAADDDPGLPDGTGTAPPAVHELALHGLAVTWPGAPAPAFRGLEASVRRGQWLVVEGPSGAGKSTLLAALLGHLPAAEGWWSVDGTDSRELDAAGLRRSVAWCPQEAHLFDSTLRGNLLLARDREDRPSDAELRAVLERVGLGPFLAELPEGLGTRVGPGGAHLSGGQRQRVAVARALLTRAGVVLLDEPTAHLDAPAARSLLADLRQGLADRVVVLVTHHLAEAAAETDARLRLPGTHSARTPEPTAAQAVPAAG</sequence>
<dbReference type="PANTHER" id="PTHR24221">
    <property type="entry name" value="ATP-BINDING CASSETTE SUB-FAMILY B"/>
    <property type="match status" value="1"/>
</dbReference>
<keyword evidence="12" id="KW-1185">Reference proteome</keyword>
<dbReference type="EMBL" id="JBHSIW010000017">
    <property type="protein sequence ID" value="MFC4904378.1"/>
    <property type="molecule type" value="Genomic_DNA"/>
</dbReference>
<feature type="transmembrane region" description="Helical" evidence="8">
    <location>
        <begin position="795"/>
        <end position="821"/>
    </location>
</feature>
<dbReference type="Proteomes" id="UP001595797">
    <property type="component" value="Unassembled WGS sequence"/>
</dbReference>
<dbReference type="SUPFAM" id="SSF52540">
    <property type="entry name" value="P-loop containing nucleoside triphosphate hydrolases"/>
    <property type="match status" value="2"/>
</dbReference>
<feature type="domain" description="ABC transmembrane type-1" evidence="10">
    <location>
        <begin position="577"/>
        <end position="860"/>
    </location>
</feature>
<feature type="transmembrane region" description="Helical" evidence="8">
    <location>
        <begin position="691"/>
        <end position="713"/>
    </location>
</feature>
<dbReference type="InterPro" id="IPR036640">
    <property type="entry name" value="ABC1_TM_sf"/>
</dbReference>
<keyword evidence="6 8" id="KW-0472">Membrane</keyword>
<feature type="transmembrane region" description="Helical" evidence="8">
    <location>
        <begin position="579"/>
        <end position="602"/>
    </location>
</feature>
<keyword evidence="5 8" id="KW-1133">Transmembrane helix</keyword>
<evidence type="ECO:0000256" key="7">
    <source>
        <dbReference type="SAM" id="MobiDB-lite"/>
    </source>
</evidence>
<feature type="domain" description="ABC transmembrane type-1" evidence="10">
    <location>
        <begin position="11"/>
        <end position="291"/>
    </location>
</feature>
<dbReference type="NCBIfam" id="TIGR02868">
    <property type="entry name" value="CydC"/>
    <property type="match status" value="1"/>
</dbReference>
<dbReference type="CDD" id="cd18584">
    <property type="entry name" value="ABC_6TM_AarD_CydD"/>
    <property type="match status" value="1"/>
</dbReference>
<dbReference type="Pfam" id="PF00005">
    <property type="entry name" value="ABC_tran"/>
    <property type="match status" value="2"/>
</dbReference>
<feature type="domain" description="ABC transporter" evidence="9">
    <location>
        <begin position="899"/>
        <end position="1131"/>
    </location>
</feature>
<dbReference type="InterPro" id="IPR039421">
    <property type="entry name" value="Type_1_exporter"/>
</dbReference>